<dbReference type="PANTHER" id="PTHR32251:SF23">
    <property type="entry name" value="3-OXO-5-ALPHA-STEROID 4-DEHYDROGENASE (DUF1295)"/>
    <property type="match status" value="1"/>
</dbReference>
<dbReference type="Proteomes" id="UP000194127">
    <property type="component" value="Unassembled WGS sequence"/>
</dbReference>
<protein>
    <recommendedName>
        <fullName evidence="4">Steroid 5-alpha reductase C-terminal domain-containing protein</fullName>
    </recommendedName>
</protein>
<name>A0A1X6MRR2_9APHY</name>
<dbReference type="Pfam" id="PF06966">
    <property type="entry name" value="DUF1295"/>
    <property type="match status" value="1"/>
</dbReference>
<feature type="transmembrane region" description="Helical" evidence="1">
    <location>
        <begin position="20"/>
        <end position="40"/>
    </location>
</feature>
<dbReference type="EMBL" id="KZ110603">
    <property type="protein sequence ID" value="OSX58989.1"/>
    <property type="molecule type" value="Genomic_DNA"/>
</dbReference>
<dbReference type="OrthoDB" id="201504at2759"/>
<feature type="transmembrane region" description="Helical" evidence="1">
    <location>
        <begin position="47"/>
        <end position="66"/>
    </location>
</feature>
<sequence>MAPLPVEVFLRGIPASFQWPVKFCASTTFVLYILSLLTGNASQVDRVWTFLPTIYTAYFALLPLWPSHAVMPLWPYTPETVHPAVATIYSPRALLMFGLVLLWMCRLSYNTWRRGLFNLHDEDYRWQIVRSKIPKWLFQVFNLTFIAIIQNIILFLLGVPTHVAAFQQPSELSTSDYILGTLGLVDLALEFVADNQQYSFQTYKHSGVHEKNEWPGARIKWTQRDAQRGFITRGLWAWSRHPNFLCEQTFWAIITLFPLLAPESPKLALPLTSITELWPLAPSLVLCILFYSSTRFTESISLSKYPKAYSAYQARVAMFVPFFTPVWGLWLQLLGKKETVDEVLFGQGKVEGKKTD</sequence>
<accession>A0A1X6MRR2</accession>
<keyword evidence="1" id="KW-0472">Membrane</keyword>
<organism evidence="2 3">
    <name type="scientific">Postia placenta MAD-698-R-SB12</name>
    <dbReference type="NCBI Taxonomy" id="670580"/>
    <lineage>
        <taxon>Eukaryota</taxon>
        <taxon>Fungi</taxon>
        <taxon>Dikarya</taxon>
        <taxon>Basidiomycota</taxon>
        <taxon>Agaricomycotina</taxon>
        <taxon>Agaricomycetes</taxon>
        <taxon>Polyporales</taxon>
        <taxon>Adustoporiaceae</taxon>
        <taxon>Rhodonia</taxon>
    </lineage>
</organism>
<evidence type="ECO:0000256" key="1">
    <source>
        <dbReference type="SAM" id="Phobius"/>
    </source>
</evidence>
<dbReference type="GeneID" id="36322812"/>
<feature type="transmembrane region" description="Helical" evidence="1">
    <location>
        <begin position="136"/>
        <end position="157"/>
    </location>
</feature>
<dbReference type="GO" id="GO:0016020">
    <property type="term" value="C:membrane"/>
    <property type="evidence" value="ECO:0007669"/>
    <property type="project" value="TreeGrafter"/>
</dbReference>
<dbReference type="PANTHER" id="PTHR32251">
    <property type="entry name" value="3-OXO-5-ALPHA-STEROID 4-DEHYDROGENASE"/>
    <property type="match status" value="1"/>
</dbReference>
<evidence type="ECO:0008006" key="4">
    <source>
        <dbReference type="Google" id="ProtNLM"/>
    </source>
</evidence>
<dbReference type="AlphaFoldDB" id="A0A1X6MRR2"/>
<keyword evidence="3" id="KW-1185">Reference proteome</keyword>
<evidence type="ECO:0000313" key="3">
    <source>
        <dbReference type="Proteomes" id="UP000194127"/>
    </source>
</evidence>
<reference evidence="2 3" key="1">
    <citation type="submission" date="2017-04" db="EMBL/GenBank/DDBJ databases">
        <title>Genome Sequence of the Model Brown-Rot Fungus Postia placenta SB12.</title>
        <authorList>
            <consortium name="DOE Joint Genome Institute"/>
            <person name="Gaskell J."/>
            <person name="Kersten P."/>
            <person name="Larrondo L.F."/>
            <person name="Canessa P."/>
            <person name="Martinez D."/>
            <person name="Hibbett D."/>
            <person name="Schmoll M."/>
            <person name="Kubicek C.P."/>
            <person name="Martinez A.T."/>
            <person name="Yadav J."/>
            <person name="Master E."/>
            <person name="Magnuson J.K."/>
            <person name="James T."/>
            <person name="Yaver D."/>
            <person name="Berka R."/>
            <person name="Labutti K."/>
            <person name="Lipzen A."/>
            <person name="Aerts A."/>
            <person name="Barry K."/>
            <person name="Henrissat B."/>
            <person name="Blanchette R."/>
            <person name="Grigoriev I."/>
            <person name="Cullen D."/>
        </authorList>
    </citation>
    <scope>NUCLEOTIDE SEQUENCE [LARGE SCALE GENOMIC DNA]</scope>
    <source>
        <strain evidence="2 3">MAD-698-R-SB12</strain>
    </source>
</reference>
<feature type="transmembrane region" description="Helical" evidence="1">
    <location>
        <begin position="86"/>
        <end position="105"/>
    </location>
</feature>
<gene>
    <name evidence="2" type="ORF">POSPLADRAFT_1041209</name>
</gene>
<dbReference type="InterPro" id="IPR010721">
    <property type="entry name" value="UstE-like"/>
</dbReference>
<dbReference type="Gene3D" id="1.20.120.1630">
    <property type="match status" value="1"/>
</dbReference>
<dbReference type="RefSeq" id="XP_024335783.1">
    <property type="nucleotide sequence ID" value="XM_024477862.1"/>
</dbReference>
<keyword evidence="1" id="KW-0812">Transmembrane</keyword>
<evidence type="ECO:0000313" key="2">
    <source>
        <dbReference type="EMBL" id="OSX58989.1"/>
    </source>
</evidence>
<keyword evidence="1" id="KW-1133">Transmembrane helix</keyword>
<proteinExistence type="predicted"/>